<evidence type="ECO:0000313" key="1">
    <source>
        <dbReference type="EMBL" id="OAD72276.1"/>
    </source>
</evidence>
<organism evidence="1 2">
    <name type="scientific">Phycomyces blakesleeanus (strain ATCC 8743b / DSM 1359 / FGSC 10004 / NBRC 33097 / NRRL 1555)</name>
    <dbReference type="NCBI Taxonomy" id="763407"/>
    <lineage>
        <taxon>Eukaryota</taxon>
        <taxon>Fungi</taxon>
        <taxon>Fungi incertae sedis</taxon>
        <taxon>Mucoromycota</taxon>
        <taxon>Mucoromycotina</taxon>
        <taxon>Mucoromycetes</taxon>
        <taxon>Mucorales</taxon>
        <taxon>Phycomycetaceae</taxon>
        <taxon>Phycomyces</taxon>
    </lineage>
</organism>
<dbReference type="InParanoid" id="A0A162PRP2"/>
<dbReference type="VEuPathDB" id="FungiDB:PHYBLDRAFT_169415"/>
<reference evidence="2" key="1">
    <citation type="submission" date="2015-06" db="EMBL/GenBank/DDBJ databases">
        <title>Expansion of signal transduction pathways in fungi by whole-genome duplication.</title>
        <authorList>
            <consortium name="DOE Joint Genome Institute"/>
            <person name="Corrochano L.M."/>
            <person name="Kuo A."/>
            <person name="Marcet-Houben M."/>
            <person name="Polaino S."/>
            <person name="Salamov A."/>
            <person name="Villalobos J.M."/>
            <person name="Alvarez M.I."/>
            <person name="Avalos J."/>
            <person name="Benito E.P."/>
            <person name="Benoit I."/>
            <person name="Burger G."/>
            <person name="Camino L.P."/>
            <person name="Canovas D."/>
            <person name="Cerda-Olmedo E."/>
            <person name="Cheng J.-F."/>
            <person name="Dominguez A."/>
            <person name="Elias M."/>
            <person name="Eslava A.P."/>
            <person name="Glaser F."/>
            <person name="Grimwood J."/>
            <person name="Gutierrez G."/>
            <person name="Heitman J."/>
            <person name="Henrissat B."/>
            <person name="Iturriaga E.A."/>
            <person name="Lang B.F."/>
            <person name="Lavin J.L."/>
            <person name="Lee S."/>
            <person name="Li W."/>
            <person name="Lindquist E."/>
            <person name="Lopez-Garcia S."/>
            <person name="Luque E.M."/>
            <person name="Marcos A.T."/>
            <person name="Martin J."/>
            <person name="McCluskey K."/>
            <person name="Medina H.R."/>
            <person name="Miralles-Duran A."/>
            <person name="Miyazaki A."/>
            <person name="Munoz-Torres E."/>
            <person name="Oguiza J.A."/>
            <person name="Ohm R."/>
            <person name="Olmedo M."/>
            <person name="Orejas M."/>
            <person name="Ortiz-Castellanos L."/>
            <person name="Pisabarro A.G."/>
            <person name="Rodriguez-Romero J."/>
            <person name="Ruiz-Herrera J."/>
            <person name="Ruiz-Vazquez R."/>
            <person name="Sanz C."/>
            <person name="Schackwitz W."/>
            <person name="Schmutz J."/>
            <person name="Shahriari M."/>
            <person name="Shelest E."/>
            <person name="Silva-Franco F."/>
            <person name="Soanes D."/>
            <person name="Syed K."/>
            <person name="Tagua V.G."/>
            <person name="Talbot N.J."/>
            <person name="Thon M."/>
            <person name="De vries R.P."/>
            <person name="Wiebenga A."/>
            <person name="Yadav J.S."/>
            <person name="Braun E.L."/>
            <person name="Baker S."/>
            <person name="Garre V."/>
            <person name="Horwitz B."/>
            <person name="Torres-Martinez S."/>
            <person name="Idnurm A."/>
            <person name="Herrera-Estrella A."/>
            <person name="Gabaldon T."/>
            <person name="Grigoriev I.V."/>
        </authorList>
    </citation>
    <scope>NUCLEOTIDE SEQUENCE [LARGE SCALE GENOMIC DNA]</scope>
    <source>
        <strain evidence="2">NRRL 1555(-)</strain>
    </source>
</reference>
<dbReference type="STRING" id="763407.A0A162PRP2"/>
<dbReference type="OrthoDB" id="2285011at2759"/>
<evidence type="ECO:0000313" key="2">
    <source>
        <dbReference type="Proteomes" id="UP000077315"/>
    </source>
</evidence>
<name>A0A162PRP2_PHYB8</name>
<sequence>MSTQSFVSRQTSNRVNNAAREAAVITLTLFTRENEKPIYTRKSYVSKQKLFECQNNYENGYLVIEAKLLRFLDEVVVSRGNLKKGPNPDGTFQELKMEPILQYIKAVVDLYASQASRNLSSEPSVRGKALQA</sequence>
<protein>
    <submittedName>
        <fullName evidence="1">Uncharacterized protein</fullName>
    </submittedName>
</protein>
<dbReference type="GeneID" id="28996977"/>
<dbReference type="Proteomes" id="UP000077315">
    <property type="component" value="Unassembled WGS sequence"/>
</dbReference>
<dbReference type="RefSeq" id="XP_018290316.1">
    <property type="nucleotide sequence ID" value="XM_018436071.1"/>
</dbReference>
<proteinExistence type="predicted"/>
<accession>A0A162PRP2</accession>
<dbReference type="EMBL" id="KV440983">
    <property type="protein sequence ID" value="OAD72276.1"/>
    <property type="molecule type" value="Genomic_DNA"/>
</dbReference>
<gene>
    <name evidence="1" type="ORF">PHYBLDRAFT_169415</name>
</gene>
<keyword evidence="2" id="KW-1185">Reference proteome</keyword>
<dbReference type="AlphaFoldDB" id="A0A162PRP2"/>